<dbReference type="Proteomes" id="UP000540929">
    <property type="component" value="Unassembled WGS sequence"/>
</dbReference>
<dbReference type="AlphaFoldDB" id="A0A7Y9WI10"/>
<protein>
    <submittedName>
        <fullName evidence="1">Putative chitinase</fullName>
    </submittedName>
</protein>
<dbReference type="PANTHER" id="PTHR34408:SF1">
    <property type="entry name" value="GLYCOSYL HYDROLASE FAMILY 19 DOMAIN-CONTAINING PROTEIN HI_1415"/>
    <property type="match status" value="1"/>
</dbReference>
<name>A0A7Y9WI10_9BURK</name>
<dbReference type="PANTHER" id="PTHR34408">
    <property type="entry name" value="FAMILY PROTEIN, PUTATIVE-RELATED"/>
    <property type="match status" value="1"/>
</dbReference>
<proteinExistence type="predicted"/>
<accession>A0A7Y9WI10</accession>
<dbReference type="Gene3D" id="1.10.530.10">
    <property type="match status" value="1"/>
</dbReference>
<gene>
    <name evidence="1" type="ORF">GGD40_000586</name>
</gene>
<keyword evidence="2" id="KW-1185">Reference proteome</keyword>
<dbReference type="RefSeq" id="WP_179742734.1">
    <property type="nucleotide sequence ID" value="NZ_JACCAS010000001.1"/>
</dbReference>
<reference evidence="1 2" key="1">
    <citation type="submission" date="2020-07" db="EMBL/GenBank/DDBJ databases">
        <title>Exploring microbial biodiversity for novel pathways involved in the catabolism of aromatic compounds derived from lignin.</title>
        <authorList>
            <person name="Elkins J."/>
        </authorList>
    </citation>
    <scope>NUCLEOTIDE SEQUENCE [LARGE SCALE GENOMIC DNA]</scope>
    <source>
        <strain evidence="1 2">H2C3C</strain>
    </source>
</reference>
<dbReference type="InterPro" id="IPR052354">
    <property type="entry name" value="Cell_Wall_Dynamics_Protein"/>
</dbReference>
<dbReference type="InterPro" id="IPR023346">
    <property type="entry name" value="Lysozyme-like_dom_sf"/>
</dbReference>
<organism evidence="1 2">
    <name type="scientific">Paraburkholderia bryophila</name>
    <dbReference type="NCBI Taxonomy" id="420952"/>
    <lineage>
        <taxon>Bacteria</taxon>
        <taxon>Pseudomonadati</taxon>
        <taxon>Pseudomonadota</taxon>
        <taxon>Betaproteobacteria</taxon>
        <taxon>Burkholderiales</taxon>
        <taxon>Burkholderiaceae</taxon>
        <taxon>Paraburkholderia</taxon>
    </lineage>
</organism>
<comment type="caution">
    <text evidence="1">The sequence shown here is derived from an EMBL/GenBank/DDBJ whole genome shotgun (WGS) entry which is preliminary data.</text>
</comment>
<dbReference type="EMBL" id="JACCAS010000001">
    <property type="protein sequence ID" value="NYH21107.1"/>
    <property type="molecule type" value="Genomic_DNA"/>
</dbReference>
<evidence type="ECO:0000313" key="1">
    <source>
        <dbReference type="EMBL" id="NYH21107.1"/>
    </source>
</evidence>
<dbReference type="SUPFAM" id="SSF53955">
    <property type="entry name" value="Lysozyme-like"/>
    <property type="match status" value="1"/>
</dbReference>
<sequence>MSLSFKYPITRADGSEFKSAKELFEHLNGESAGFYLLGTHGFWHGGLHISDATSEYLADARPIRAMATGEVVAYRLNDDYRTSTWGEGADAQTLKYSTSFCLVRHRYESPRKASTAGSTSPGSQNTLVFYSLYMHLLPYSGYAQRVVVQGTSAVAYERCPAIAETPSDSGAMSVPGFASPLYGLHDVPAVNPAIALPSGTELSVLDEVQSTAGDQITKLLYVVVNAVPVSGNPTSQAITAGQHYWIATHGVQLEATTGADIRKRPAYWKSNRKATGTLLHEVSARGEPSAQNVAGAVIHTVPPGTTVKIEQEKLLRQGNKMKPFAQVTILTLGAGSAGPVAVGATVWIRSSGTGLSRDPLIPDLFNVVTCNPPIPVEAGDAIGHLGLYETPGAGDHDKMTRQQAHLEVFTGDPKFNDFFANTAGLTEGRRFKVAGTDGAPAREEVSASGVSTFTPGTDPLLLPVVVDTTPSLAKLDARHKKWFPVEGIGDGGVLTGWVPESRLQNVVQYDWTKLGFRQIEETNATANGYMDPEDVPEFFRKIYRLIDQHPDSDIMPDELAAANHNPVVRNALAHVVARHPSEWQGKSDAARWNVLKEKDALLKNDPKRLKHELERIDQLSWWDEIEGVEDFPASSCVWHFNPLTFLDSMAETDDLITLQMLRIVDPGTAESYHREVLPYLNRSARKYGIDKPKRIAHFLSQIAVESHFKNLEEGLSYSVKGMKKKFGCKSPPSGVHAGKFHETPVDIVCNFGQLRSKLWAEADYYAHQPERLANYVYANRMDNGSEETGDGYKYRGRGIIQLTGKRNYTRFKDSHNQKFPEDQRDFVANPDVVLSSLDYGVETAFFYWENVRANSVCDDANSTVLTITNLVNGGLNGYAERKNSFNRIASLLGVPQDN</sequence>
<evidence type="ECO:0000313" key="2">
    <source>
        <dbReference type="Proteomes" id="UP000540929"/>
    </source>
</evidence>